<dbReference type="InterPro" id="IPR034733">
    <property type="entry name" value="AcCoA_carboxyl_beta"/>
</dbReference>
<keyword evidence="8" id="KW-1185">Reference proteome</keyword>
<keyword evidence="3 5" id="KW-0863">Zinc-finger</keyword>
<dbReference type="InterPro" id="IPR011762">
    <property type="entry name" value="COA_CT_N"/>
</dbReference>
<proteinExistence type="inferred from homology"/>
<dbReference type="GO" id="GO:0003989">
    <property type="term" value="F:acetyl-CoA carboxylase activity"/>
    <property type="evidence" value="ECO:0007669"/>
    <property type="project" value="InterPro"/>
</dbReference>
<evidence type="ECO:0000256" key="5">
    <source>
        <dbReference type="HAMAP-Rule" id="MF_01395"/>
    </source>
</evidence>
<evidence type="ECO:0000256" key="4">
    <source>
        <dbReference type="ARBA" id="ARBA00023098"/>
    </source>
</evidence>
<feature type="binding site" evidence="5">
    <location>
        <position position="40"/>
    </location>
    <ligand>
        <name>Zn(2+)</name>
        <dbReference type="ChEBI" id="CHEBI:29105"/>
    </ligand>
</feature>
<dbReference type="InterPro" id="IPR000438">
    <property type="entry name" value="Acetyl_CoA_COase_Trfase_b_su"/>
</dbReference>
<dbReference type="PANTHER" id="PTHR42995">
    <property type="entry name" value="ACETYL-COENZYME A CARBOXYLASE CARBOXYL TRANSFERASE SUBUNIT BETA, CHLOROPLASTIC"/>
    <property type="match status" value="1"/>
</dbReference>
<dbReference type="SUPFAM" id="SSF52096">
    <property type="entry name" value="ClpP/crotonase"/>
    <property type="match status" value="1"/>
</dbReference>
<evidence type="ECO:0000313" key="7">
    <source>
        <dbReference type="EMBL" id="ERG68354.1"/>
    </source>
</evidence>
<dbReference type="UniPathway" id="UPA00655">
    <property type="reaction ID" value="UER00711"/>
</dbReference>
<dbReference type="Proteomes" id="UP000016464">
    <property type="component" value="Unassembled WGS sequence"/>
</dbReference>
<feature type="binding site" evidence="5">
    <location>
        <position position="37"/>
    </location>
    <ligand>
        <name>Zn(2+)</name>
        <dbReference type="ChEBI" id="CHEBI:29105"/>
    </ligand>
</feature>
<evidence type="ECO:0000259" key="6">
    <source>
        <dbReference type="PROSITE" id="PS50980"/>
    </source>
</evidence>
<keyword evidence="5" id="KW-0479">Metal-binding</keyword>
<dbReference type="GO" id="GO:0006633">
    <property type="term" value="P:fatty acid biosynthetic process"/>
    <property type="evidence" value="ECO:0007669"/>
    <property type="project" value="UniProtKB-KW"/>
</dbReference>
<dbReference type="Gene3D" id="3.90.226.10">
    <property type="entry name" value="2-enoyl-CoA Hydratase, Chain A, domain 1"/>
    <property type="match status" value="1"/>
</dbReference>
<dbReference type="GO" id="GO:0009317">
    <property type="term" value="C:acetyl-CoA carboxylase complex"/>
    <property type="evidence" value="ECO:0007669"/>
    <property type="project" value="InterPro"/>
</dbReference>
<comment type="caution">
    <text evidence="5">Lacks conserved residue(s) required for the propagation of feature annotation.</text>
</comment>
<dbReference type="eggNOG" id="COG0777">
    <property type="taxonomic scope" value="Bacteria"/>
</dbReference>
<accession>U1M034</accession>
<dbReference type="Pfam" id="PF01039">
    <property type="entry name" value="Carboxyl_trans"/>
    <property type="match status" value="1"/>
</dbReference>
<dbReference type="PATRIC" id="fig|1345023.5.peg.453"/>
<dbReference type="AlphaFoldDB" id="U1M034"/>
<dbReference type="HAMAP" id="MF_01395">
    <property type="entry name" value="AcetylCoA_CT_beta"/>
    <property type="match status" value="1"/>
</dbReference>
<comment type="pathway">
    <text evidence="5">Lipid metabolism; malonyl-CoA biosynthesis; malonyl-CoA from acetyl-CoA: step 1/1.</text>
</comment>
<organism evidence="7 8">
    <name type="scientific">Exiguobacterium chiriqhucha RW-2</name>
    <dbReference type="NCBI Taxonomy" id="1345023"/>
    <lineage>
        <taxon>Bacteria</taxon>
        <taxon>Bacillati</taxon>
        <taxon>Bacillota</taxon>
        <taxon>Bacilli</taxon>
        <taxon>Bacillales</taxon>
        <taxon>Bacillales Family XII. Incertae Sedis</taxon>
        <taxon>Exiguobacterium</taxon>
    </lineage>
</organism>
<keyword evidence="5" id="KW-0963">Cytoplasm</keyword>
<comment type="caution">
    <text evidence="7">The sequence shown here is derived from an EMBL/GenBank/DDBJ whole genome shotgun (WGS) entry which is preliminary data.</text>
</comment>
<dbReference type="PROSITE" id="PS50980">
    <property type="entry name" value="COA_CT_NTER"/>
    <property type="match status" value="1"/>
</dbReference>
<keyword evidence="4 5" id="KW-0443">Lipid metabolism</keyword>
<dbReference type="GO" id="GO:0016743">
    <property type="term" value="F:carboxyl- or carbamoyltransferase activity"/>
    <property type="evidence" value="ECO:0007669"/>
    <property type="project" value="UniProtKB-UniRule"/>
</dbReference>
<evidence type="ECO:0000256" key="2">
    <source>
        <dbReference type="ARBA" id="ARBA00022679"/>
    </source>
</evidence>
<evidence type="ECO:0000313" key="8">
    <source>
        <dbReference type="Proteomes" id="UP000016464"/>
    </source>
</evidence>
<keyword evidence="2 5" id="KW-0808">Transferase</keyword>
<reference evidence="7 8" key="1">
    <citation type="journal article" date="2013" name="Genome Announc.">
        <title>Draft Genome Sequence of Exiguobacterium pavilionensis Strain RW-2, with Wide Thermal, Salinity, and pH Tolerance, Isolated from Modern Freshwater Microbialites.</title>
        <authorList>
            <person name="White R.A.III."/>
            <person name="Grassa C.J."/>
            <person name="Suttle C.A."/>
        </authorList>
    </citation>
    <scope>NUCLEOTIDE SEQUENCE [LARGE SCALE GENOMIC DNA]</scope>
    <source>
        <strain evidence="7 8">RW-2</strain>
    </source>
</reference>
<keyword evidence="1 5" id="KW-0444">Lipid biosynthesis</keyword>
<comment type="catalytic activity">
    <reaction evidence="5">
        <text>N(6)-carboxybiotinyl-L-lysyl-[protein] + acetyl-CoA = N(6)-biotinyl-L-lysyl-[protein] + malonyl-CoA</text>
        <dbReference type="Rhea" id="RHEA:54728"/>
        <dbReference type="Rhea" id="RHEA-COMP:10505"/>
        <dbReference type="Rhea" id="RHEA-COMP:10506"/>
        <dbReference type="ChEBI" id="CHEBI:57288"/>
        <dbReference type="ChEBI" id="CHEBI:57384"/>
        <dbReference type="ChEBI" id="CHEBI:83144"/>
        <dbReference type="ChEBI" id="CHEBI:83145"/>
        <dbReference type="EC" id="2.1.3.15"/>
    </reaction>
</comment>
<comment type="subcellular location">
    <subcellularLocation>
        <location evidence="5">Cytoplasm</location>
    </subcellularLocation>
</comment>
<dbReference type="STRING" id="1385984.GCA_000702565_01040"/>
<protein>
    <recommendedName>
        <fullName evidence="5">Acetyl-coenzyme A carboxylase carboxyl transferase subunit beta</fullName>
        <shortName evidence="5">ACCase subunit beta</shortName>
        <shortName evidence="5">Acetyl-CoA carboxylase carboxyltransferase subunit beta</shortName>
        <ecNumber evidence="5">2.1.3.15</ecNumber>
    </recommendedName>
</protein>
<comment type="cofactor">
    <cofactor evidence="5">
        <name>Zn(2+)</name>
        <dbReference type="ChEBI" id="CHEBI:29105"/>
    </cofactor>
    <text evidence="5">Binds 1 zinc ion per subunit.</text>
</comment>
<evidence type="ECO:0000256" key="1">
    <source>
        <dbReference type="ARBA" id="ARBA00022516"/>
    </source>
</evidence>
<dbReference type="EC" id="2.1.3.15" evidence="5"/>
<feature type="domain" description="CoA carboxyltransferase N-terminal" evidence="6">
    <location>
        <begin position="33"/>
        <end position="290"/>
    </location>
</feature>
<keyword evidence="5" id="KW-0862">Zinc</keyword>
<feature type="binding site" evidence="5">
    <location>
        <position position="58"/>
    </location>
    <ligand>
        <name>Zn(2+)</name>
        <dbReference type="ChEBI" id="CHEBI:29105"/>
    </ligand>
</feature>
<feature type="binding site" evidence="5">
    <location>
        <position position="56"/>
    </location>
    <ligand>
        <name>Zn(2+)</name>
        <dbReference type="ChEBI" id="CHEBI:29105"/>
    </ligand>
</feature>
<keyword evidence="5" id="KW-0067">ATP-binding</keyword>
<name>U1M034_9BACL</name>
<comment type="function">
    <text evidence="5">Component of the acetyl coenzyme A carboxylase (ACC) complex. Biotin carboxylase (BC) catalyzes the carboxylation of biotin on its carrier protein (BCCP) and then the CO(2) group is transferred by the transcarboxylase to acetyl-CoA to form malonyl-CoA.</text>
</comment>
<dbReference type="PANTHER" id="PTHR42995:SF5">
    <property type="entry name" value="ACETYL-COENZYME A CARBOXYLASE CARBOXYL TRANSFERASE SUBUNIT BETA, CHLOROPLASTIC"/>
    <property type="match status" value="1"/>
</dbReference>
<comment type="similarity">
    <text evidence="5">Belongs to the AccD/PCCB family.</text>
</comment>
<dbReference type="EMBL" id="ATCL01000009">
    <property type="protein sequence ID" value="ERG68354.1"/>
    <property type="molecule type" value="Genomic_DNA"/>
</dbReference>
<dbReference type="InterPro" id="IPR029045">
    <property type="entry name" value="ClpP/crotonase-like_dom_sf"/>
</dbReference>
<dbReference type="GO" id="GO:0008270">
    <property type="term" value="F:zinc ion binding"/>
    <property type="evidence" value="ECO:0007669"/>
    <property type="project" value="UniProtKB-UniRule"/>
</dbReference>
<comment type="subunit">
    <text evidence="5">Acetyl-CoA carboxylase is a heterohexamer composed of biotin carboxyl carrier protein (AccB), biotin carboxylase (AccC) and two subunits each of ACCase subunit alpha (AccA) and ACCase subunit beta (AccD).</text>
</comment>
<evidence type="ECO:0000256" key="3">
    <source>
        <dbReference type="ARBA" id="ARBA00022771"/>
    </source>
</evidence>
<sequence length="290" mass="32112">MNEGEAMTAFFKKPKRYMPLRQREPKIDAPQGLMTKCPSCKYMHYTKQLNENHKVCDCGYHFPLSADERIHMLVDGQSFEKFAGPLVKENPLDFPDYEDKLKKDRERTGIEEAIVCGRATIDGLPVVVCVMDARFRMGSMGAYVGEAIASAVRTATKDGLPVVLFTASGGARMQEGMVSLMQMANTSIALKEHDEAGLLYVAYLTHPTTGGVSASFAMLGDVNVAEPGALIGFAGRRIIEQTIREKLPDNFQTAEFLLEAGQLDAVVHREQMRSFLKKMIVLHGGEVHHV</sequence>
<keyword evidence="5" id="KW-0276">Fatty acid metabolism</keyword>
<keyword evidence="5" id="KW-0547">Nucleotide-binding</keyword>
<dbReference type="NCBIfam" id="TIGR00515">
    <property type="entry name" value="accD"/>
    <property type="match status" value="1"/>
</dbReference>
<dbReference type="PRINTS" id="PR01070">
    <property type="entry name" value="ACCCTRFRASEB"/>
</dbReference>
<gene>
    <name evidence="5" type="primary">accD</name>
    <name evidence="7" type="ORF">M467_13825</name>
</gene>
<keyword evidence="5" id="KW-0275">Fatty acid biosynthesis</keyword>
<dbReference type="GO" id="GO:0005524">
    <property type="term" value="F:ATP binding"/>
    <property type="evidence" value="ECO:0007669"/>
    <property type="project" value="UniProtKB-KW"/>
</dbReference>
<dbReference type="GO" id="GO:2001295">
    <property type="term" value="P:malonyl-CoA biosynthetic process"/>
    <property type="evidence" value="ECO:0007669"/>
    <property type="project" value="UniProtKB-UniRule"/>
</dbReference>